<proteinExistence type="predicted"/>
<comment type="caution">
    <text evidence="1">The sequence shown here is derived from an EMBL/GenBank/DDBJ whole genome shotgun (WGS) entry which is preliminary data.</text>
</comment>
<dbReference type="AlphaFoldDB" id="A0A9D2LTG5"/>
<feature type="non-terminal residue" evidence="1">
    <location>
        <position position="107"/>
    </location>
</feature>
<reference evidence="1" key="1">
    <citation type="journal article" date="2021" name="PeerJ">
        <title>Extensive microbial diversity within the chicken gut microbiome revealed by metagenomics and culture.</title>
        <authorList>
            <person name="Gilroy R."/>
            <person name="Ravi A."/>
            <person name="Getino M."/>
            <person name="Pursley I."/>
            <person name="Horton D.L."/>
            <person name="Alikhan N.F."/>
            <person name="Baker D."/>
            <person name="Gharbi K."/>
            <person name="Hall N."/>
            <person name="Watson M."/>
            <person name="Adriaenssens E.M."/>
            <person name="Foster-Nyarko E."/>
            <person name="Jarju S."/>
            <person name="Secka A."/>
            <person name="Antonio M."/>
            <person name="Oren A."/>
            <person name="Chaudhuri R.R."/>
            <person name="La Ragione R."/>
            <person name="Hildebrand F."/>
            <person name="Pallen M.J."/>
        </authorList>
    </citation>
    <scope>NUCLEOTIDE SEQUENCE</scope>
    <source>
        <strain evidence="1">ChiSjej1B19-5720</strain>
    </source>
</reference>
<evidence type="ECO:0000313" key="2">
    <source>
        <dbReference type="Proteomes" id="UP000823842"/>
    </source>
</evidence>
<protein>
    <submittedName>
        <fullName evidence="1">Uncharacterized protein</fullName>
    </submittedName>
</protein>
<accession>A0A9D2LTG5</accession>
<organism evidence="1 2">
    <name type="scientific">Candidatus Blautia faecavium</name>
    <dbReference type="NCBI Taxonomy" id="2838487"/>
    <lineage>
        <taxon>Bacteria</taxon>
        <taxon>Bacillati</taxon>
        <taxon>Bacillota</taxon>
        <taxon>Clostridia</taxon>
        <taxon>Lachnospirales</taxon>
        <taxon>Lachnospiraceae</taxon>
        <taxon>Blautia</taxon>
    </lineage>
</organism>
<dbReference type="Proteomes" id="UP000823842">
    <property type="component" value="Unassembled WGS sequence"/>
</dbReference>
<evidence type="ECO:0000313" key="1">
    <source>
        <dbReference type="EMBL" id="HJB28939.1"/>
    </source>
</evidence>
<dbReference type="EMBL" id="DWYZ01000171">
    <property type="protein sequence ID" value="HJB28939.1"/>
    <property type="molecule type" value="Genomic_DNA"/>
</dbReference>
<reference evidence="1" key="2">
    <citation type="submission" date="2021-04" db="EMBL/GenBank/DDBJ databases">
        <authorList>
            <person name="Gilroy R."/>
        </authorList>
    </citation>
    <scope>NUCLEOTIDE SEQUENCE</scope>
    <source>
        <strain evidence="1">ChiSjej1B19-5720</strain>
    </source>
</reference>
<gene>
    <name evidence="1" type="ORF">IAA06_09130</name>
</gene>
<sequence length="107" mass="12819">MKETTKKEFTGIFKEEFENFLRYKNALGYYKNIEGNLLYDYLALNRFLGGYKLEEIALTEEMTSAYVKTAEHLSQSTRHHRECNIRQFAKFLKNQGYENIYIQYDCT</sequence>
<name>A0A9D2LTG5_9FIRM</name>